<sequence length="753" mass="81645">MALWPFRRKGAARKRPRPDPEYPPPNRAEPALARVASKKKQLNDSTKLQSRQRAYSFSPSRRDSIRVSGQSRLKTAVPVPAPAPAPPTPASRGPVANGGGTCEMQPWNRMPTLHHRTSLQPMRRKSSKRRRDDHEREAEIKAMSSLTAARAAGTLSKRSSKRAKTASGLGPGGQWEKPASNVSLSLLDSIHSSHSSNDSDCVSFKVSPLDVLAPRPTLLCATGSRWTPSRASAPTRSGSQKKSLAEREAMPGEGLDSRKRVDHLADGLDASDLRELMERDNRRRERKRQRDQEQIERRLARRAAAQRRDDDDARRSGRLPAPNLERGVLGRELAGLGIEPSSAVVAGSRKREPSANSNRLSDVRDLQSREPLNTSHGTDTLSPSQQLLEDEEQSESAHRASVSPSAEPTEPVPALLPHGSLLAGILRSKKSLSKSTLSSDKDKTTIDDDIPRKDSDGGTKTGRLSLISFLRRSGRNKRSSGPSSFSNTSREEMQAVAVAQADTLAKLQGEDLASQSGQAPSRSGAGGPKRTRSRFREDLPEFPLSPPDSRVQSPEAELSLPIVDEVKTPPTGSRPPSPAPDDPMPAGARRITSPERLHGVASPDPQPSMSLASIDSEGSWLSGRVGSRHRSALRDSVARTTRRDRALSDSLASSTHDDVAVGDDEYLSGLAADRTSADMTSQGPSGCGRPSSDEEPMDDGDGDVRWGTVAGSKPRVVRSHLHDRDTMRSREGLLNNYPSGPIVGYFDDDDDDL</sequence>
<feature type="region of interest" description="Disordered" evidence="1">
    <location>
        <begin position="343"/>
        <end position="416"/>
    </location>
</feature>
<evidence type="ECO:0000256" key="1">
    <source>
        <dbReference type="SAM" id="MobiDB-lite"/>
    </source>
</evidence>
<feature type="compositionally biased region" description="Basic and acidic residues" evidence="1">
    <location>
        <begin position="306"/>
        <end position="315"/>
    </location>
</feature>
<feature type="compositionally biased region" description="Basic and acidic residues" evidence="1">
    <location>
        <begin position="439"/>
        <end position="457"/>
    </location>
</feature>
<reference evidence="2 3" key="1">
    <citation type="journal article" date="2020" name="G3 (Bethesda)">
        <title>Genetic Underpinnings of Host Manipulation by Ophiocordyceps as Revealed by Comparative Transcriptomics.</title>
        <authorList>
            <person name="Will I."/>
            <person name="Das B."/>
            <person name="Trinh T."/>
            <person name="Brachmann A."/>
            <person name="Ohm R.A."/>
            <person name="de Bekker C."/>
        </authorList>
    </citation>
    <scope>NUCLEOTIDE SEQUENCE [LARGE SCALE GENOMIC DNA]</scope>
    <source>
        <strain evidence="2 3">EC05</strain>
    </source>
</reference>
<evidence type="ECO:0000313" key="3">
    <source>
        <dbReference type="Proteomes" id="UP000562929"/>
    </source>
</evidence>
<feature type="compositionally biased region" description="Basic residues" evidence="1">
    <location>
        <begin position="112"/>
        <end position="129"/>
    </location>
</feature>
<feature type="compositionally biased region" description="Polar residues" evidence="1">
    <location>
        <begin position="370"/>
        <end position="380"/>
    </location>
</feature>
<feature type="compositionally biased region" description="Polar residues" evidence="1">
    <location>
        <begin position="479"/>
        <end position="488"/>
    </location>
</feature>
<feature type="compositionally biased region" description="Basic and acidic residues" evidence="1">
    <location>
        <begin position="720"/>
        <end position="731"/>
    </location>
</feature>
<evidence type="ECO:0000313" key="2">
    <source>
        <dbReference type="EMBL" id="KAF4592598.1"/>
    </source>
</evidence>
<feature type="compositionally biased region" description="Pro residues" evidence="1">
    <location>
        <begin position="572"/>
        <end position="583"/>
    </location>
</feature>
<feature type="region of interest" description="Disordered" evidence="1">
    <location>
        <begin position="221"/>
        <end position="326"/>
    </location>
</feature>
<dbReference type="AlphaFoldDB" id="A0A8H4QB87"/>
<accession>A0A8H4QB87</accession>
<feature type="compositionally biased region" description="Basic and acidic residues" evidence="1">
    <location>
        <begin position="243"/>
        <end position="298"/>
    </location>
</feature>
<feature type="compositionally biased region" description="Basic and acidic residues" evidence="1">
    <location>
        <begin position="632"/>
        <end position="647"/>
    </location>
</feature>
<feature type="compositionally biased region" description="Basic residues" evidence="1">
    <location>
        <begin position="1"/>
        <end position="16"/>
    </location>
</feature>
<feature type="region of interest" description="Disordered" evidence="1">
    <location>
        <begin position="1"/>
        <end position="179"/>
    </location>
</feature>
<feature type="region of interest" description="Disordered" evidence="1">
    <location>
        <begin position="507"/>
        <end position="753"/>
    </location>
</feature>
<feature type="compositionally biased region" description="Pro residues" evidence="1">
    <location>
        <begin position="79"/>
        <end position="89"/>
    </location>
</feature>
<feature type="compositionally biased region" description="Polar residues" evidence="1">
    <location>
        <begin position="43"/>
        <end position="59"/>
    </location>
</feature>
<dbReference type="EMBL" id="JAACLJ010000002">
    <property type="protein sequence ID" value="KAF4592598.1"/>
    <property type="molecule type" value="Genomic_DNA"/>
</dbReference>
<protein>
    <submittedName>
        <fullName evidence="2">Uncharacterized protein</fullName>
    </submittedName>
</protein>
<keyword evidence="3" id="KW-1185">Reference proteome</keyword>
<proteinExistence type="predicted"/>
<dbReference type="Proteomes" id="UP000562929">
    <property type="component" value="Unassembled WGS sequence"/>
</dbReference>
<feature type="compositionally biased region" description="Polar residues" evidence="1">
    <location>
        <begin position="224"/>
        <end position="242"/>
    </location>
</feature>
<organism evidence="2 3">
    <name type="scientific">Ophiocordyceps camponoti-floridani</name>
    <dbReference type="NCBI Taxonomy" id="2030778"/>
    <lineage>
        <taxon>Eukaryota</taxon>
        <taxon>Fungi</taxon>
        <taxon>Dikarya</taxon>
        <taxon>Ascomycota</taxon>
        <taxon>Pezizomycotina</taxon>
        <taxon>Sordariomycetes</taxon>
        <taxon>Hypocreomycetidae</taxon>
        <taxon>Hypocreales</taxon>
        <taxon>Ophiocordycipitaceae</taxon>
        <taxon>Ophiocordyceps</taxon>
    </lineage>
</organism>
<feature type="region of interest" description="Disordered" evidence="1">
    <location>
        <begin position="431"/>
        <end position="493"/>
    </location>
</feature>
<dbReference type="OrthoDB" id="4152802at2759"/>
<gene>
    <name evidence="2" type="ORF">GQ602_002897</name>
</gene>
<name>A0A8H4QB87_9HYPO</name>
<feature type="compositionally biased region" description="Basic and acidic residues" evidence="1">
    <location>
        <begin position="130"/>
        <end position="140"/>
    </location>
</feature>
<comment type="caution">
    <text evidence="2">The sequence shown here is derived from an EMBL/GenBank/DDBJ whole genome shotgun (WGS) entry which is preliminary data.</text>
</comment>